<dbReference type="PANTHER" id="PTHR30619">
    <property type="entry name" value="DNA INTERNALIZATION/COMPETENCE PROTEIN COMEC/REC2"/>
    <property type="match status" value="1"/>
</dbReference>
<dbReference type="SUPFAM" id="SSF56281">
    <property type="entry name" value="Metallo-hydrolase/oxidoreductase"/>
    <property type="match status" value="1"/>
</dbReference>
<dbReference type="Pfam" id="PF00753">
    <property type="entry name" value="Lactamase_B"/>
    <property type="match status" value="1"/>
</dbReference>
<keyword evidence="3" id="KW-0378">Hydrolase</keyword>
<protein>
    <submittedName>
        <fullName evidence="3">Zn-dependent hydrolase</fullName>
    </submittedName>
</protein>
<dbReference type="EMBL" id="KC516871">
    <property type="protein sequence ID" value="AGL45127.1"/>
    <property type="molecule type" value="Genomic_DNA"/>
</dbReference>
<dbReference type="EMBL" id="KC516870">
    <property type="protein sequence ID" value="AGL45087.1"/>
    <property type="molecule type" value="Genomic_DNA"/>
</dbReference>
<dbReference type="GO" id="GO:0016787">
    <property type="term" value="F:hydrolase activity"/>
    <property type="evidence" value="ECO:0007669"/>
    <property type="project" value="UniProtKB-KW"/>
</dbReference>
<dbReference type="InterPro" id="IPR036866">
    <property type="entry name" value="RibonucZ/Hydroxyglut_hydro"/>
</dbReference>
<accession>R4NN64</accession>
<dbReference type="PANTHER" id="PTHR30619:SF1">
    <property type="entry name" value="RECOMBINATION PROTEIN 2"/>
    <property type="match status" value="1"/>
</dbReference>
<reference evidence="3" key="1">
    <citation type="journal article" date="2013" name="Genome Biol. Evol.">
        <title>The Type F6 Neurotoxin Gene Cluster Locus of Group II Clostridium botulinum Has Evolved by Successive Disruption of Two Different Ancestral Precursors.</title>
        <authorList>
            <person name="Carter A.T."/>
            <person name="Stringer S.C."/>
            <person name="Webb M.D."/>
            <person name="Peck M.W."/>
        </authorList>
    </citation>
    <scope>NUCLEOTIDE SEQUENCE</scope>
    <source>
        <strain evidence="4">Craig610</strain>
        <strain evidence="5">Eklund202F</strain>
        <strain evidence="6">HobbsFT10</strain>
        <strain evidence="2">IFR 06/001</strain>
        <strain evidence="3">IFR 06/005</strain>
    </source>
</reference>
<evidence type="ECO:0000313" key="4">
    <source>
        <dbReference type="EMBL" id="AGL45087.1"/>
    </source>
</evidence>
<dbReference type="EMBL" id="KC516872">
    <property type="protein sequence ID" value="AGL45167.1"/>
    <property type="molecule type" value="Genomic_DNA"/>
</dbReference>
<evidence type="ECO:0000313" key="5">
    <source>
        <dbReference type="EMBL" id="AGL45127.1"/>
    </source>
</evidence>
<feature type="domain" description="Metallo-beta-lactamase" evidence="1">
    <location>
        <begin position="26"/>
        <end position="88"/>
    </location>
</feature>
<dbReference type="InterPro" id="IPR052159">
    <property type="entry name" value="Competence_DNA_uptake"/>
</dbReference>
<organism evidence="3">
    <name type="scientific">Clostridium botulinum</name>
    <dbReference type="NCBI Taxonomy" id="1491"/>
    <lineage>
        <taxon>Bacteria</taxon>
        <taxon>Bacillati</taxon>
        <taxon>Bacillota</taxon>
        <taxon>Clostridia</taxon>
        <taxon>Eubacteriales</taxon>
        <taxon>Clostridiaceae</taxon>
        <taxon>Clostridium</taxon>
    </lineage>
</organism>
<evidence type="ECO:0000313" key="2">
    <source>
        <dbReference type="EMBL" id="AGL45007.1"/>
    </source>
</evidence>
<evidence type="ECO:0000313" key="6">
    <source>
        <dbReference type="EMBL" id="AGL45167.1"/>
    </source>
</evidence>
<dbReference type="EMBL" id="KC516869">
    <property type="protein sequence ID" value="AGL45047.1"/>
    <property type="molecule type" value="Genomic_DNA"/>
</dbReference>
<evidence type="ECO:0000313" key="3">
    <source>
        <dbReference type="EMBL" id="AGL45047.1"/>
    </source>
</evidence>
<dbReference type="Gene3D" id="3.60.15.10">
    <property type="entry name" value="Ribonuclease Z/Hydroxyacylglutathione hydrolase-like"/>
    <property type="match status" value="1"/>
</dbReference>
<name>R4NN64_CLOBO</name>
<dbReference type="AlphaFoldDB" id="R4NN64"/>
<evidence type="ECO:0000259" key="1">
    <source>
        <dbReference type="Pfam" id="PF00753"/>
    </source>
</evidence>
<dbReference type="InterPro" id="IPR001279">
    <property type="entry name" value="Metallo-B-lactamas"/>
</dbReference>
<proteinExistence type="predicted"/>
<sequence length="90" mass="10342">MRSGYKGGKYMNELEVTMFQAGCGDSFLVTINSITEINILIDCVTRDTYFNYIKPKLIQMKNKNKVLDFVVLSHMHDDHIGGAIEFFEEN</sequence>
<dbReference type="EMBL" id="KC516868">
    <property type="protein sequence ID" value="AGL45007.1"/>
    <property type="molecule type" value="Genomic_DNA"/>
</dbReference>